<dbReference type="InterPro" id="IPR013780">
    <property type="entry name" value="Glyco_hydro_b"/>
</dbReference>
<proteinExistence type="inferred from homology"/>
<reference evidence="14 15" key="1">
    <citation type="submission" date="2014-12" db="EMBL/GenBank/DDBJ databases">
        <title>Draft genome sequences of 29 type strains of Enterococci.</title>
        <authorList>
            <person name="Zhong Z."/>
            <person name="Sun Z."/>
            <person name="Liu W."/>
            <person name="Zhang W."/>
            <person name="Zhang H."/>
        </authorList>
    </citation>
    <scope>NUCLEOTIDE SEQUENCE [LARGE SCALE GENOMIC DNA]</scope>
    <source>
        <strain evidence="14 15">DSM 17029</strain>
    </source>
</reference>
<dbReference type="Pfam" id="PF02806">
    <property type="entry name" value="Alpha-amylase_C"/>
    <property type="match status" value="1"/>
</dbReference>
<dbReference type="InterPro" id="IPR006048">
    <property type="entry name" value="A-amylase/branching_C"/>
</dbReference>
<evidence type="ECO:0000256" key="12">
    <source>
        <dbReference type="SAM" id="MobiDB-lite"/>
    </source>
</evidence>
<dbReference type="Gene3D" id="2.60.40.10">
    <property type="entry name" value="Immunoglobulins"/>
    <property type="match status" value="1"/>
</dbReference>
<dbReference type="InterPro" id="IPR037439">
    <property type="entry name" value="Branching_enzy"/>
</dbReference>
<dbReference type="InterPro" id="IPR017853">
    <property type="entry name" value="GH"/>
</dbReference>
<comment type="catalytic activity">
    <reaction evidence="1 10">
        <text>Transfers a segment of a (1-&gt;4)-alpha-D-glucan chain to a primary hydroxy group in a similar glucan chain.</text>
        <dbReference type="EC" id="2.4.1.18"/>
    </reaction>
</comment>
<feature type="active site" description="Nucleophile" evidence="10 11">
    <location>
        <position position="310"/>
    </location>
</feature>
<dbReference type="InterPro" id="IPR004193">
    <property type="entry name" value="Glyco_hydro_13_N"/>
</dbReference>
<evidence type="ECO:0000256" key="7">
    <source>
        <dbReference type="ARBA" id="ARBA00022679"/>
    </source>
</evidence>
<dbReference type="NCBIfam" id="NF003811">
    <property type="entry name" value="PRK05402.1"/>
    <property type="match status" value="1"/>
</dbReference>
<evidence type="ECO:0000256" key="6">
    <source>
        <dbReference type="ARBA" id="ARBA00022676"/>
    </source>
</evidence>
<evidence type="ECO:0000313" key="14">
    <source>
        <dbReference type="EMBL" id="OJG19817.1"/>
    </source>
</evidence>
<dbReference type="PANTHER" id="PTHR43651">
    <property type="entry name" value="1,4-ALPHA-GLUCAN-BRANCHING ENZYME"/>
    <property type="match status" value="1"/>
</dbReference>
<dbReference type="GO" id="GO:0005829">
    <property type="term" value="C:cytosol"/>
    <property type="evidence" value="ECO:0007669"/>
    <property type="project" value="TreeGrafter"/>
</dbReference>
<name>A0A1L8RJ83_9ENTE</name>
<evidence type="ECO:0000256" key="5">
    <source>
        <dbReference type="ARBA" id="ARBA00022600"/>
    </source>
</evidence>
<dbReference type="SUPFAM" id="SSF51445">
    <property type="entry name" value="(Trans)glycosidases"/>
    <property type="match status" value="1"/>
</dbReference>
<dbReference type="GO" id="GO:0004553">
    <property type="term" value="F:hydrolase activity, hydrolyzing O-glycosyl compounds"/>
    <property type="evidence" value="ECO:0007669"/>
    <property type="project" value="InterPro"/>
</dbReference>
<keyword evidence="9 10" id="KW-0119">Carbohydrate metabolism</keyword>
<dbReference type="EMBL" id="JXKH01000001">
    <property type="protein sequence ID" value="OJG19817.1"/>
    <property type="molecule type" value="Genomic_DNA"/>
</dbReference>
<keyword evidence="15" id="KW-1185">Reference proteome</keyword>
<dbReference type="Gene3D" id="2.60.40.1180">
    <property type="entry name" value="Golgi alpha-mannosidase II"/>
    <property type="match status" value="1"/>
</dbReference>
<evidence type="ECO:0000313" key="15">
    <source>
        <dbReference type="Proteomes" id="UP000181884"/>
    </source>
</evidence>
<keyword evidence="7 10" id="KW-0808">Transferase</keyword>
<dbReference type="EC" id="2.4.1.18" evidence="10"/>
<evidence type="ECO:0000256" key="9">
    <source>
        <dbReference type="ARBA" id="ARBA00023277"/>
    </source>
</evidence>
<organism evidence="14 15">
    <name type="scientific">Enterococcus canis</name>
    <dbReference type="NCBI Taxonomy" id="214095"/>
    <lineage>
        <taxon>Bacteria</taxon>
        <taxon>Bacillati</taxon>
        <taxon>Bacillota</taxon>
        <taxon>Bacilli</taxon>
        <taxon>Lactobacillales</taxon>
        <taxon>Enterococcaceae</taxon>
        <taxon>Enterococcus</taxon>
    </lineage>
</organism>
<evidence type="ECO:0000256" key="10">
    <source>
        <dbReference type="HAMAP-Rule" id="MF_00685"/>
    </source>
</evidence>
<dbReference type="RefSeq" id="WP_067391273.1">
    <property type="nucleotide sequence ID" value="NZ_JXKH01000001.1"/>
</dbReference>
<sequence>MTESQTLALKEAMEKFSSGENFYSHHFLGFHKGEHAGQEGYFFRVWAPNAQAVSVVGDFSDWSEGLPMVKEETSGVWEVFTTSPKEGDFYKYKVRQADGREIFKIDPYAIQFETRPGDAAVIKEIPEKKWKDGLWQGRKKRSDYFKRPMNIYEVHASSWKHHADGRPYTFKELTAELIPYVKEMGYTHIEFMPLMEHPLGASWGYQLIGYFALSSYYGQPEDFMDFVESCHLNNIGVLVDWVPGHFCANEDTLPLYDGTPQFEYADHNRAANYRWGAVNFDLGKPQVQSFLISSALFWLENYHIDGIRVDAVSNMIYRDYDDGPWTPNHEGGNTNLEGFYFLQKMNAVIKLAHPQAIMVAEESSSDIKVTGMIETGALGFDYKWNMGWMNDTLRFYEMDPIYRKFNFNLLTFSFMYMFNEHFILPFSHDEVVHGKKSLMHKMWGDRYKQFAQLRNMYTYMMTHPGKKLLFMGSEWGQFLEWKYDEGLEWVDLEDEMNVKMQHFTKELNTLYKQEKALWELEDVQETIEIIDADNTEETVLSYIRKGKTKKDFVIVILNMTPVERQHFHVGVPYAGEYEEIWNTEMAEFGGTWTNHNEAMQTKEIPYKQFGYQLETIVPALGAVIIKPKDINLRAKSGKKSLATKNKAKAKTTEGGRGE</sequence>
<comment type="similarity">
    <text evidence="4 10">Belongs to the glycosyl hydrolase 13 family. GlgB subfamily.</text>
</comment>
<dbReference type="Proteomes" id="UP000181884">
    <property type="component" value="Unassembled WGS sequence"/>
</dbReference>
<dbReference type="SMART" id="SM00642">
    <property type="entry name" value="Aamy"/>
    <property type="match status" value="1"/>
</dbReference>
<comment type="subunit">
    <text evidence="10">Monomer.</text>
</comment>
<evidence type="ECO:0000256" key="4">
    <source>
        <dbReference type="ARBA" id="ARBA00009000"/>
    </source>
</evidence>
<evidence type="ECO:0000259" key="13">
    <source>
        <dbReference type="SMART" id="SM00642"/>
    </source>
</evidence>
<evidence type="ECO:0000256" key="2">
    <source>
        <dbReference type="ARBA" id="ARBA00002953"/>
    </source>
</evidence>
<dbReference type="InterPro" id="IPR044143">
    <property type="entry name" value="GlgB_N_E_set_prok"/>
</dbReference>
<keyword evidence="8 10" id="KW-0320">Glycogen biosynthesis</keyword>
<dbReference type="PANTHER" id="PTHR43651:SF3">
    <property type="entry name" value="1,4-ALPHA-GLUCAN-BRANCHING ENZYME"/>
    <property type="match status" value="1"/>
</dbReference>
<dbReference type="GO" id="GO:0005978">
    <property type="term" value="P:glycogen biosynthetic process"/>
    <property type="evidence" value="ECO:0007669"/>
    <property type="project" value="UniProtKB-UniRule"/>
</dbReference>
<dbReference type="NCBIfam" id="NF008967">
    <property type="entry name" value="PRK12313.1"/>
    <property type="match status" value="1"/>
</dbReference>
<evidence type="ECO:0000256" key="8">
    <source>
        <dbReference type="ARBA" id="ARBA00023056"/>
    </source>
</evidence>
<dbReference type="PIRSF" id="PIRSF000463">
    <property type="entry name" value="GlgB"/>
    <property type="match status" value="1"/>
</dbReference>
<dbReference type="InterPro" id="IPR006407">
    <property type="entry name" value="GlgB"/>
</dbReference>
<dbReference type="AlphaFoldDB" id="A0A1L8RJ83"/>
<dbReference type="GO" id="GO:0003844">
    <property type="term" value="F:1,4-alpha-glucan branching enzyme activity"/>
    <property type="evidence" value="ECO:0007669"/>
    <property type="project" value="UniProtKB-UniRule"/>
</dbReference>
<dbReference type="Pfam" id="PF00128">
    <property type="entry name" value="Alpha-amylase"/>
    <property type="match status" value="2"/>
</dbReference>
<dbReference type="FunFam" id="3.20.20.80:FF:000003">
    <property type="entry name" value="1,4-alpha-glucan branching enzyme GlgB"/>
    <property type="match status" value="1"/>
</dbReference>
<dbReference type="NCBIfam" id="TIGR01515">
    <property type="entry name" value="branching_enzym"/>
    <property type="match status" value="1"/>
</dbReference>
<protein>
    <recommendedName>
        <fullName evidence="10">1,4-alpha-glucan branching enzyme GlgB</fullName>
        <ecNumber evidence="10">2.4.1.18</ecNumber>
    </recommendedName>
    <alternativeName>
        <fullName evidence="10">1,4-alpha-D-glucan:1,4-alpha-D-glucan 6-glucosyl-transferase</fullName>
    </alternativeName>
    <alternativeName>
        <fullName evidence="10">Alpha-(1-&gt;4)-glucan branching enzyme</fullName>
    </alternativeName>
    <alternativeName>
        <fullName evidence="10">Glycogen branching enzyme</fullName>
        <shortName evidence="10">BE</shortName>
    </alternativeName>
</protein>
<dbReference type="CDD" id="cd11322">
    <property type="entry name" value="AmyAc_Glg_BE"/>
    <property type="match status" value="1"/>
</dbReference>
<evidence type="ECO:0000256" key="11">
    <source>
        <dbReference type="PIRSR" id="PIRSR000463-1"/>
    </source>
</evidence>
<dbReference type="InterPro" id="IPR006047">
    <property type="entry name" value="GH13_cat_dom"/>
</dbReference>
<dbReference type="InterPro" id="IPR013783">
    <property type="entry name" value="Ig-like_fold"/>
</dbReference>
<evidence type="ECO:0000256" key="1">
    <source>
        <dbReference type="ARBA" id="ARBA00000826"/>
    </source>
</evidence>
<comment type="pathway">
    <text evidence="3 10">Glycan biosynthesis; glycogen biosynthesis.</text>
</comment>
<dbReference type="CDD" id="cd02855">
    <property type="entry name" value="E_set_GBE_prok_N"/>
    <property type="match status" value="1"/>
</dbReference>
<feature type="domain" description="Glycosyl hydrolase family 13 catalytic" evidence="13">
    <location>
        <begin position="150"/>
        <end position="511"/>
    </location>
</feature>
<dbReference type="STRING" id="214095.RU97_GL000050"/>
<keyword evidence="5 10" id="KW-0321">Glycogen metabolism</keyword>
<feature type="active site" description="Proton donor" evidence="10 11">
    <location>
        <position position="361"/>
    </location>
</feature>
<dbReference type="UniPathway" id="UPA00164"/>
<dbReference type="InterPro" id="IPR014756">
    <property type="entry name" value="Ig_E-set"/>
</dbReference>
<dbReference type="Pfam" id="PF02922">
    <property type="entry name" value="CBM_48"/>
    <property type="match status" value="1"/>
</dbReference>
<accession>A0A1L8RJ83</accession>
<gene>
    <name evidence="10" type="primary">glgB</name>
    <name evidence="14" type="ORF">RU97_GL000050</name>
</gene>
<comment type="function">
    <text evidence="2 10">Catalyzes the formation of the alpha-1,6-glucosidic linkages in glycogen by scission of a 1,4-alpha-linked oligosaccharide from growing alpha-1,4-glucan chains and the subsequent attachment of the oligosaccharide to the alpha-1,6 position.</text>
</comment>
<evidence type="ECO:0000256" key="3">
    <source>
        <dbReference type="ARBA" id="ARBA00004964"/>
    </source>
</evidence>
<dbReference type="Gene3D" id="3.20.20.80">
    <property type="entry name" value="Glycosidases"/>
    <property type="match status" value="1"/>
</dbReference>
<keyword evidence="6 10" id="KW-0328">Glycosyltransferase</keyword>
<comment type="caution">
    <text evidence="14">The sequence shown here is derived from an EMBL/GenBank/DDBJ whole genome shotgun (WGS) entry which is preliminary data.</text>
</comment>
<dbReference type="HAMAP" id="MF_00685">
    <property type="entry name" value="GlgB"/>
    <property type="match status" value="1"/>
</dbReference>
<dbReference type="SUPFAM" id="SSF51011">
    <property type="entry name" value="Glycosyl hydrolase domain"/>
    <property type="match status" value="1"/>
</dbReference>
<dbReference type="SUPFAM" id="SSF81296">
    <property type="entry name" value="E set domains"/>
    <property type="match status" value="1"/>
</dbReference>
<dbReference type="GO" id="GO:0043169">
    <property type="term" value="F:cation binding"/>
    <property type="evidence" value="ECO:0007669"/>
    <property type="project" value="InterPro"/>
</dbReference>
<feature type="region of interest" description="Disordered" evidence="12">
    <location>
        <begin position="636"/>
        <end position="658"/>
    </location>
</feature>